<dbReference type="InterPro" id="IPR003448">
    <property type="entry name" value="Mopterin_biosynth_MoaE"/>
</dbReference>
<evidence type="ECO:0000313" key="14">
    <source>
        <dbReference type="Proteomes" id="UP000236286"/>
    </source>
</evidence>
<evidence type="ECO:0000256" key="5">
    <source>
        <dbReference type="ARBA" id="ARBA00023150"/>
    </source>
</evidence>
<dbReference type="CDD" id="cd00756">
    <property type="entry name" value="MoaE"/>
    <property type="match status" value="1"/>
</dbReference>
<evidence type="ECO:0000256" key="12">
    <source>
        <dbReference type="ARBA" id="ARBA00049878"/>
    </source>
</evidence>
<comment type="caution">
    <text evidence="13">The sequence shown here is derived from an EMBL/GenBank/DDBJ whole genome shotgun (WGS) entry which is preliminary data.</text>
</comment>
<reference evidence="13 14" key="1">
    <citation type="submission" date="2017-10" db="EMBL/GenBank/DDBJ databases">
        <title>Genome announcement of Methylocella silvestris TVC from permafrost.</title>
        <authorList>
            <person name="Wang J."/>
            <person name="Geng K."/>
            <person name="Ul-Haque F."/>
            <person name="Crombie A.T."/>
            <person name="Street L.E."/>
            <person name="Wookey P.A."/>
            <person name="Murrell J.C."/>
            <person name="Pratscher J."/>
        </authorList>
    </citation>
    <scope>NUCLEOTIDE SEQUENCE [LARGE SCALE GENOMIC DNA]</scope>
    <source>
        <strain evidence="13 14">TVC</strain>
    </source>
</reference>
<name>A0A2J7TCF0_METSI</name>
<dbReference type="AlphaFoldDB" id="A0A2J7TCF0"/>
<dbReference type="PANTHER" id="PTHR23404">
    <property type="entry name" value="MOLYBDOPTERIN SYNTHASE RELATED"/>
    <property type="match status" value="1"/>
</dbReference>
<evidence type="ECO:0000256" key="2">
    <source>
        <dbReference type="ARBA" id="ARBA00005426"/>
    </source>
</evidence>
<comment type="function">
    <text evidence="6">Converts molybdopterin precursor Z into molybdopterin. This requires the incorporation of two sulfur atoms into precursor Z to generate a dithiolene group. The sulfur is provided by MoaD.</text>
</comment>
<dbReference type="GO" id="GO:0030366">
    <property type="term" value="F:molybdopterin synthase activity"/>
    <property type="evidence" value="ECO:0007669"/>
    <property type="project" value="UniProtKB-EC"/>
</dbReference>
<evidence type="ECO:0000256" key="3">
    <source>
        <dbReference type="ARBA" id="ARBA00011950"/>
    </source>
</evidence>
<evidence type="ECO:0000256" key="6">
    <source>
        <dbReference type="ARBA" id="ARBA00025448"/>
    </source>
</evidence>
<evidence type="ECO:0000256" key="8">
    <source>
        <dbReference type="ARBA" id="ARBA00029745"/>
    </source>
</evidence>
<evidence type="ECO:0000256" key="11">
    <source>
        <dbReference type="ARBA" id="ARBA00032474"/>
    </source>
</evidence>
<gene>
    <name evidence="13" type="ORF">CR492_18905</name>
</gene>
<dbReference type="Gene3D" id="3.90.1170.40">
    <property type="entry name" value="Molybdopterin biosynthesis MoaE subunit"/>
    <property type="match status" value="1"/>
</dbReference>
<comment type="pathway">
    <text evidence="1">Cofactor biosynthesis; molybdopterin biosynthesis.</text>
</comment>
<accession>A0A2J7TCF0</accession>
<protein>
    <recommendedName>
        <fullName evidence="4">Molybdopterin synthase catalytic subunit</fullName>
        <ecNumber evidence="3">2.8.1.12</ecNumber>
    </recommendedName>
    <alternativeName>
        <fullName evidence="10">MPT synthase subunit 2</fullName>
    </alternativeName>
    <alternativeName>
        <fullName evidence="8">Molybdenum cofactor biosynthesis protein E</fullName>
    </alternativeName>
    <alternativeName>
        <fullName evidence="9">Molybdopterin-converting factor large subunit</fullName>
    </alternativeName>
    <alternativeName>
        <fullName evidence="11">Molybdopterin-converting factor subunit 2</fullName>
    </alternativeName>
</protein>
<comment type="catalytic activity">
    <reaction evidence="12">
        <text>2 [molybdopterin-synthase sulfur-carrier protein]-C-terminal-Gly-aminoethanethioate + cyclic pyranopterin phosphate + H2O = molybdopterin + 2 [molybdopterin-synthase sulfur-carrier protein]-C-terminal Gly-Gly + 2 H(+)</text>
        <dbReference type="Rhea" id="RHEA:26333"/>
        <dbReference type="Rhea" id="RHEA-COMP:12202"/>
        <dbReference type="Rhea" id="RHEA-COMP:19907"/>
        <dbReference type="ChEBI" id="CHEBI:15377"/>
        <dbReference type="ChEBI" id="CHEBI:15378"/>
        <dbReference type="ChEBI" id="CHEBI:58698"/>
        <dbReference type="ChEBI" id="CHEBI:59648"/>
        <dbReference type="ChEBI" id="CHEBI:90778"/>
        <dbReference type="ChEBI" id="CHEBI:232372"/>
        <dbReference type="EC" id="2.8.1.12"/>
    </reaction>
</comment>
<dbReference type="InterPro" id="IPR036563">
    <property type="entry name" value="MoaE_sf"/>
</dbReference>
<dbReference type="GO" id="GO:0006777">
    <property type="term" value="P:Mo-molybdopterin cofactor biosynthetic process"/>
    <property type="evidence" value="ECO:0007669"/>
    <property type="project" value="UniProtKB-KW"/>
</dbReference>
<evidence type="ECO:0000256" key="1">
    <source>
        <dbReference type="ARBA" id="ARBA00005046"/>
    </source>
</evidence>
<dbReference type="Proteomes" id="UP000236286">
    <property type="component" value="Unassembled WGS sequence"/>
</dbReference>
<sequence>MNPRVAKPDVSAAVRVEAAAFDVGREMALLTRGRTDVGAVVSFTGLCRDEDGALATLEIEHYPGMAEDEIGRVVESALKRWPLQGALVIHRYGRIAPGEPIVLVITLSRHRSAAFAAAEFLMDYLKTAAPFWKKQRLVGDRPDGGWVAAKAEDDAATARWRLPDAPARD</sequence>
<dbReference type="UniPathway" id="UPA00344"/>
<evidence type="ECO:0000256" key="10">
    <source>
        <dbReference type="ARBA" id="ARBA00030781"/>
    </source>
</evidence>
<keyword evidence="5" id="KW-0501">Molybdenum cofactor biosynthesis</keyword>
<evidence type="ECO:0000256" key="7">
    <source>
        <dbReference type="ARBA" id="ARBA00026066"/>
    </source>
</evidence>
<comment type="subunit">
    <text evidence="7">Heterotetramer of 2 MoaD subunits and 2 MoaE subunits. Also stable as homodimer. The enzyme changes between these two forms during catalysis.</text>
</comment>
<comment type="similarity">
    <text evidence="2">Belongs to the MoaE family.</text>
</comment>
<evidence type="ECO:0000313" key="13">
    <source>
        <dbReference type="EMBL" id="PNG24429.1"/>
    </source>
</evidence>
<dbReference type="EC" id="2.8.1.12" evidence="3"/>
<dbReference type="Pfam" id="PF02391">
    <property type="entry name" value="MoaE"/>
    <property type="match status" value="1"/>
</dbReference>
<dbReference type="RefSeq" id="WP_102845285.1">
    <property type="nucleotide sequence ID" value="NZ_PDZR01000033.1"/>
</dbReference>
<proteinExistence type="inferred from homology"/>
<dbReference type="OrthoDB" id="9803224at2"/>
<evidence type="ECO:0000256" key="9">
    <source>
        <dbReference type="ARBA" id="ARBA00030407"/>
    </source>
</evidence>
<dbReference type="SUPFAM" id="SSF54690">
    <property type="entry name" value="Molybdopterin synthase subunit MoaE"/>
    <property type="match status" value="1"/>
</dbReference>
<organism evidence="13 14">
    <name type="scientific">Methylocella silvestris</name>
    <dbReference type="NCBI Taxonomy" id="199596"/>
    <lineage>
        <taxon>Bacteria</taxon>
        <taxon>Pseudomonadati</taxon>
        <taxon>Pseudomonadota</taxon>
        <taxon>Alphaproteobacteria</taxon>
        <taxon>Hyphomicrobiales</taxon>
        <taxon>Beijerinckiaceae</taxon>
        <taxon>Methylocella</taxon>
    </lineage>
</organism>
<evidence type="ECO:0000256" key="4">
    <source>
        <dbReference type="ARBA" id="ARBA00013858"/>
    </source>
</evidence>
<dbReference type="EMBL" id="PDZR01000033">
    <property type="protein sequence ID" value="PNG24429.1"/>
    <property type="molecule type" value="Genomic_DNA"/>
</dbReference>